<dbReference type="InterPro" id="IPR004013">
    <property type="entry name" value="PHP_dom"/>
</dbReference>
<dbReference type="Pfam" id="PF01336">
    <property type="entry name" value="tRNA_anti-codon"/>
    <property type="match status" value="1"/>
</dbReference>
<evidence type="ECO:0000256" key="5">
    <source>
        <dbReference type="ARBA" id="ARBA00022839"/>
    </source>
</evidence>
<dbReference type="GO" id="GO:0006261">
    <property type="term" value="P:DNA-templated DNA replication"/>
    <property type="evidence" value="ECO:0007669"/>
    <property type="project" value="UniProtKB-UniRule"/>
</dbReference>
<dbReference type="OrthoDB" id="9804290at2"/>
<keyword evidence="4 9" id="KW-0235">DNA replication</keyword>
<dbReference type="InterPro" id="IPR003141">
    <property type="entry name" value="Pol/His_phosphatase_N"/>
</dbReference>
<keyword evidence="9" id="KW-0540">Nuclease</keyword>
<dbReference type="InterPro" id="IPR029460">
    <property type="entry name" value="DNAPol_HHH"/>
</dbReference>
<evidence type="ECO:0000256" key="7">
    <source>
        <dbReference type="ARBA" id="ARBA00025611"/>
    </source>
</evidence>
<name>A0A6I0F9Z1_9FIRM</name>
<dbReference type="Pfam" id="PF17657">
    <property type="entry name" value="DNA_pol3_finger"/>
    <property type="match status" value="1"/>
</dbReference>
<dbReference type="InterPro" id="IPR004805">
    <property type="entry name" value="DnaE2/DnaE/PolC"/>
</dbReference>
<keyword evidence="9" id="KW-0378">Hydrolase</keyword>
<dbReference type="InterPro" id="IPR012340">
    <property type="entry name" value="NA-bd_OB-fold"/>
</dbReference>
<dbReference type="PANTHER" id="PTHR32294">
    <property type="entry name" value="DNA POLYMERASE III SUBUNIT ALPHA"/>
    <property type="match status" value="1"/>
</dbReference>
<keyword evidence="2 9" id="KW-0808">Transferase</keyword>
<keyword evidence="6 9" id="KW-0239">DNA-directed DNA polymerase</keyword>
<dbReference type="Pfam" id="PF07733">
    <property type="entry name" value="DNA_pol3_alpha"/>
    <property type="match status" value="2"/>
</dbReference>
<dbReference type="Gene3D" id="1.10.150.700">
    <property type="entry name" value="PolC, middle finger domain"/>
    <property type="match status" value="1"/>
</dbReference>
<gene>
    <name evidence="9" type="primary">polC</name>
    <name evidence="11" type="ORF">F9B85_01320</name>
</gene>
<dbReference type="GO" id="GO:0008408">
    <property type="term" value="F:3'-5' exonuclease activity"/>
    <property type="evidence" value="ECO:0007669"/>
    <property type="project" value="UniProtKB-UniRule"/>
</dbReference>
<dbReference type="CDD" id="cd07435">
    <property type="entry name" value="PHP_PolIIIA_POLC"/>
    <property type="match status" value="1"/>
</dbReference>
<evidence type="ECO:0000256" key="2">
    <source>
        <dbReference type="ARBA" id="ARBA00022679"/>
    </source>
</evidence>
<proteinExistence type="inferred from homology"/>
<evidence type="ECO:0000313" key="11">
    <source>
        <dbReference type="EMBL" id="KAB2954358.1"/>
    </source>
</evidence>
<feature type="domain" description="Polymerase/histidinol phosphatase N-terminal" evidence="10">
    <location>
        <begin position="338"/>
        <end position="405"/>
    </location>
</feature>
<dbReference type="EC" id="2.7.7.7" evidence="9"/>
<dbReference type="PANTHER" id="PTHR32294:SF5">
    <property type="entry name" value="DNA POLYMERASE III POLC-TYPE"/>
    <property type="match status" value="1"/>
</dbReference>
<evidence type="ECO:0000256" key="1">
    <source>
        <dbReference type="ARBA" id="ARBA00004496"/>
    </source>
</evidence>
<dbReference type="InterPro" id="IPR004365">
    <property type="entry name" value="NA-bd_OB_tRNA"/>
</dbReference>
<comment type="function">
    <text evidence="9">Required for replicative DNA synthesis. This DNA polymerase also exhibits 3' to 5' exonuclease activity.</text>
</comment>
<dbReference type="SUPFAM" id="SSF160975">
    <property type="entry name" value="AF1531-like"/>
    <property type="match status" value="1"/>
</dbReference>
<dbReference type="InterPro" id="IPR040982">
    <property type="entry name" value="DNA_pol3_finger"/>
</dbReference>
<dbReference type="SUPFAM" id="SSF50249">
    <property type="entry name" value="Nucleic acid-binding proteins"/>
    <property type="match status" value="1"/>
</dbReference>
<dbReference type="InterPro" id="IPR011708">
    <property type="entry name" value="DNA_pol3_alpha_NTPase_dom"/>
</dbReference>
<dbReference type="Gene3D" id="3.20.20.140">
    <property type="entry name" value="Metal-dependent hydrolases"/>
    <property type="match status" value="1"/>
</dbReference>
<dbReference type="Gene3D" id="1.10.150.870">
    <property type="match status" value="1"/>
</dbReference>
<dbReference type="InterPro" id="IPR024754">
    <property type="entry name" value="DNA_PolC-like_N_II"/>
</dbReference>
<comment type="function">
    <text evidence="7">DNA polymerase III is a complex, multichain enzyme responsible for most of the replicative synthesis in bacteria. This DNA polymerase also exhibits 3' to 5' exonuclease activity. The alpha chain is the DNA polymerase.</text>
</comment>
<protein>
    <recommendedName>
        <fullName evidence="9">DNA polymerase III PolC-type</fullName>
        <shortName evidence="9">PolIII</shortName>
        <ecNumber evidence="9">2.7.7.7</ecNumber>
    </recommendedName>
</protein>
<accession>A0A6I0F9Z1</accession>
<dbReference type="AlphaFoldDB" id="A0A6I0F9Z1"/>
<comment type="catalytic activity">
    <reaction evidence="8 9">
        <text>DNA(n) + a 2'-deoxyribonucleoside 5'-triphosphate = DNA(n+1) + diphosphate</text>
        <dbReference type="Rhea" id="RHEA:22508"/>
        <dbReference type="Rhea" id="RHEA-COMP:17339"/>
        <dbReference type="Rhea" id="RHEA-COMP:17340"/>
        <dbReference type="ChEBI" id="CHEBI:33019"/>
        <dbReference type="ChEBI" id="CHEBI:61560"/>
        <dbReference type="ChEBI" id="CHEBI:173112"/>
        <dbReference type="EC" id="2.7.7.7"/>
    </reaction>
</comment>
<comment type="caution">
    <text evidence="11">The sequence shown here is derived from an EMBL/GenBank/DDBJ whole genome shotgun (WGS) entry which is preliminary data.</text>
</comment>
<keyword evidence="3 9" id="KW-0548">Nucleotidyltransferase</keyword>
<keyword evidence="5 9" id="KW-0269">Exonuclease</keyword>
<dbReference type="NCBIfam" id="TIGR01405">
    <property type="entry name" value="polC_Gram_pos"/>
    <property type="match status" value="1"/>
</dbReference>
<dbReference type="NCBIfam" id="NF001688">
    <property type="entry name" value="PRK00448.1"/>
    <property type="match status" value="1"/>
</dbReference>
<dbReference type="GO" id="GO:0005737">
    <property type="term" value="C:cytoplasm"/>
    <property type="evidence" value="ECO:0007669"/>
    <property type="project" value="UniProtKB-SubCell"/>
</dbReference>
<dbReference type="InterPro" id="IPR044923">
    <property type="entry name" value="PolC_middle_finger_sf"/>
</dbReference>
<evidence type="ECO:0000256" key="3">
    <source>
        <dbReference type="ARBA" id="ARBA00022695"/>
    </source>
</evidence>
<dbReference type="Gene3D" id="6.10.140.1510">
    <property type="match status" value="1"/>
</dbReference>
<keyword evidence="12" id="KW-1185">Reference proteome</keyword>
<comment type="subcellular location">
    <subcellularLocation>
        <location evidence="1 9">Cytoplasm</location>
    </subcellularLocation>
</comment>
<dbReference type="InterPro" id="IPR016195">
    <property type="entry name" value="Pol/histidinol_Pase-like"/>
</dbReference>
<sequence length="1240" mass="141398">MQFQQWVHRRRDKALAKPCTVITTRQALAQGKNLHLERLQIDSTRQEIHLYLQAWQPWQEEEFIYLKEKVANCFPDYHNLFIHIECPLDYPEKLLESYLHCWIHLSTADQPLLRSTLQALKGKVEEQKIIFMVERTKAELLKNRRCLETLAEQAKQVFGLAITIYLEEVEPQYDENYLQNREEEEQRLLSEACKVIAVQEEKKDKEEIGKNRTTNQEIYGKKIDYNGTFYPIRDIEDEERSIIIQGRLFGLDTRELKSGRRLITFNVTDMTDTITVKVFEGEKEDLLASGQLKNHCWVKVRGAVQLDKYQQELVLLARDINLAEEPITRKDEAPVKRVELHAHTKMSSMDAVLSAKELISRAASWGHKAIAITDHGVVQAFPEAADAGKKHNIKVIYGVEGYLIDEVPPSGAKVKSYHIIILVRNMKGLKNLYQLITKAHLEYFHRRPRIPRKILQEHREGLIIGSACEAGELYQALLEKAPEEKIQEIVNFYDYLEIQPLGNNLFLLRKGLVQSEQELRNINSQIVELAQKNSKKVVATCDVHFLDPIDEYYRRILMAGKGFEDADDQAPLYFRTTEEMLEEFSYLGPDKANEVVITNPAIIAEEIESIKPIPDDFYPPIIDGAEDQIRQMTESCAAELYGEPLPEVVRKRVDKELNSIISNGFAVLYLISQKLVKKSNDDGYLVGSRGSVGSSLVATFTGITEVNPLPPHYRCKSCKHSEFFTDGSISCGADLPDKICPHCGENLEKDGHDIPFETFLGFEGDKVPDIDLNFSGEYQPRAHKFTEELFGREYVYRAGTISTLAERTAFGFVKNYLEDKKMQYRNAEVERLVSGCTGVKRTTGQHPGGLMVVPRNAEIHDFTPLQRPADDVKSETITTHFDYHSISSRLVKLDILGHDDPTVIKMLEDLTGIDARRIPLDEPRTMSLFSNTEALGVKAEQIRSTVGTYGIPEFGTKFVRQMLEDTKPKSFSELVRISGFSHGTDVWLNNAQDLIKSGTCQVNEAISTRDDIMVYLLYQGLPPKKAFSIMESVRKGKGVKPEDEELMRQHQVPEWYIQSCQKIKYMFPKAHAVAYVTMAFRIAYFKVYYPEAFYASFFTVRADEFDGDIICNGLHPVRMKIEEIERKGHDASQKEKNLMTILEIALEMYERGIGMQKVNLQRSHATRFIIEPTGLLPPFAGLAGLGDSAAQNIMAAREEAPFTSIEDIRVRARVSKTVIEVLQNHGALDGLSETNQICLF</sequence>
<dbReference type="Pfam" id="PF14579">
    <property type="entry name" value="HHH_6"/>
    <property type="match status" value="1"/>
</dbReference>
<comment type="similarity">
    <text evidence="9">Belongs to the DNA polymerase type-C family. PolC subfamily.</text>
</comment>
<dbReference type="Pfam" id="PF02811">
    <property type="entry name" value="PHP"/>
    <property type="match status" value="1"/>
</dbReference>
<dbReference type="GO" id="GO:0003887">
    <property type="term" value="F:DNA-directed DNA polymerase activity"/>
    <property type="evidence" value="ECO:0007669"/>
    <property type="project" value="UniProtKB-UniRule"/>
</dbReference>
<dbReference type="Proteomes" id="UP000468766">
    <property type="component" value="Unassembled WGS sequence"/>
</dbReference>
<dbReference type="CDD" id="cd04484">
    <property type="entry name" value="polC_OBF"/>
    <property type="match status" value="1"/>
</dbReference>
<dbReference type="SMART" id="SM00481">
    <property type="entry name" value="POLIIIAc"/>
    <property type="match status" value="1"/>
</dbReference>
<dbReference type="HAMAP" id="MF_00356">
    <property type="entry name" value="DNApol_PolC"/>
    <property type="match status" value="1"/>
</dbReference>
<dbReference type="EMBL" id="WBXO01000001">
    <property type="protein sequence ID" value="KAB2954358.1"/>
    <property type="molecule type" value="Genomic_DNA"/>
</dbReference>
<evidence type="ECO:0000313" key="12">
    <source>
        <dbReference type="Proteomes" id="UP000468766"/>
    </source>
</evidence>
<dbReference type="InterPro" id="IPR006308">
    <property type="entry name" value="Pol_III_a_PolC-type_gram_pos"/>
</dbReference>
<reference evidence="11 12" key="1">
    <citation type="submission" date="2019-10" db="EMBL/GenBank/DDBJ databases">
        <title>Whole-genome sequence of the extremophile Heliorestis acidaminivorans DSM 24790.</title>
        <authorList>
            <person name="Kyndt J.A."/>
            <person name="Meyer T.E."/>
        </authorList>
    </citation>
    <scope>NUCLEOTIDE SEQUENCE [LARGE SCALE GENOMIC DNA]</scope>
    <source>
        <strain evidence="11 12">DSM 24790</strain>
    </source>
</reference>
<evidence type="ECO:0000259" key="10">
    <source>
        <dbReference type="SMART" id="SM00481"/>
    </source>
</evidence>
<evidence type="ECO:0000256" key="6">
    <source>
        <dbReference type="ARBA" id="ARBA00022932"/>
    </source>
</evidence>
<dbReference type="Gene3D" id="2.40.50.140">
    <property type="entry name" value="Nucleic acid-binding proteins"/>
    <property type="match status" value="1"/>
</dbReference>
<organism evidence="11 12">
    <name type="scientific">Heliorestis acidaminivorans</name>
    <dbReference type="NCBI Taxonomy" id="553427"/>
    <lineage>
        <taxon>Bacteria</taxon>
        <taxon>Bacillati</taxon>
        <taxon>Bacillota</taxon>
        <taxon>Clostridia</taxon>
        <taxon>Eubacteriales</taxon>
        <taxon>Heliobacteriaceae</taxon>
        <taxon>Heliorestis</taxon>
    </lineage>
</organism>
<evidence type="ECO:0000256" key="8">
    <source>
        <dbReference type="ARBA" id="ARBA00049244"/>
    </source>
</evidence>
<dbReference type="SUPFAM" id="SSF89550">
    <property type="entry name" value="PHP domain-like"/>
    <property type="match status" value="1"/>
</dbReference>
<evidence type="ECO:0000256" key="9">
    <source>
        <dbReference type="HAMAP-Rule" id="MF_00356"/>
    </source>
</evidence>
<dbReference type="Pfam" id="PF11490">
    <property type="entry name" value="DNA_pol3_a_NII"/>
    <property type="match status" value="1"/>
</dbReference>
<evidence type="ECO:0000256" key="4">
    <source>
        <dbReference type="ARBA" id="ARBA00022705"/>
    </source>
</evidence>
<dbReference type="Gene3D" id="3.30.1900.20">
    <property type="match status" value="2"/>
</dbReference>
<dbReference type="GO" id="GO:0003677">
    <property type="term" value="F:DNA binding"/>
    <property type="evidence" value="ECO:0007669"/>
    <property type="project" value="UniProtKB-UniRule"/>
</dbReference>
<keyword evidence="9" id="KW-0963">Cytoplasm</keyword>